<dbReference type="Gene3D" id="3.10.290.10">
    <property type="entry name" value="RNA-binding S4 domain"/>
    <property type="match status" value="1"/>
</dbReference>
<dbReference type="RefSeq" id="WP_169074499.1">
    <property type="nucleotide sequence ID" value="NZ_JABBXH010000002.1"/>
</dbReference>
<dbReference type="SMART" id="SM00363">
    <property type="entry name" value="S4"/>
    <property type="match status" value="1"/>
</dbReference>
<dbReference type="InterPro" id="IPR000748">
    <property type="entry name" value="PsdUridine_synth_RsuA/RluB/E/F"/>
</dbReference>
<name>A0A7Y0LBN6_9GAMM</name>
<gene>
    <name evidence="9" type="ORF">HII17_06285</name>
</gene>
<evidence type="ECO:0000259" key="8">
    <source>
        <dbReference type="SMART" id="SM00363"/>
    </source>
</evidence>
<dbReference type="Proteomes" id="UP000568664">
    <property type="component" value="Unassembled WGS sequence"/>
</dbReference>
<dbReference type="Pfam" id="PF00849">
    <property type="entry name" value="PseudoU_synth_2"/>
    <property type="match status" value="1"/>
</dbReference>
<comment type="function">
    <text evidence="5">Responsible for synthesis of pseudouridine from uracil-516 in 16S ribosomal RNA.</text>
</comment>
<sequence>MANNSPISTNRLDKFIANNIKISRRDVRLMLAQGRVMVDGNKAQNIDQLINRFSHITLDDKVLQSNAAIYIMLHKPTGVVSATKDSQHQTVIDLIEHPAKDELHIVGRLDLNTSGLVLLTNDSRWSEALTSPVHKVEKHYQVTLENKLTPKYIDAFAKGMYFEYEGITTAPAHLLIESEKTAHVVLTEGKYHQIKRMFGRFQNPVVGLHRSQVGDIVLDSQLAPRQWRELKQDEVNSVQLS</sequence>
<evidence type="ECO:0000256" key="7">
    <source>
        <dbReference type="RuleBase" id="RU003887"/>
    </source>
</evidence>
<dbReference type="SUPFAM" id="SSF55120">
    <property type="entry name" value="Pseudouridine synthase"/>
    <property type="match status" value="1"/>
</dbReference>
<dbReference type="NCBIfam" id="TIGR00093">
    <property type="entry name" value="pseudouridine synthase"/>
    <property type="match status" value="1"/>
</dbReference>
<keyword evidence="2 6" id="KW-0694">RNA-binding</keyword>
<comment type="similarity">
    <text evidence="1 7">Belongs to the pseudouridine synthase RsuA family.</text>
</comment>
<dbReference type="CDD" id="cd00165">
    <property type="entry name" value="S4"/>
    <property type="match status" value="1"/>
</dbReference>
<evidence type="ECO:0000256" key="4">
    <source>
        <dbReference type="ARBA" id="ARBA00036749"/>
    </source>
</evidence>
<organism evidence="9 10">
    <name type="scientific">Thalassotalea algicola</name>
    <dbReference type="NCBI Taxonomy" id="2716224"/>
    <lineage>
        <taxon>Bacteria</taxon>
        <taxon>Pseudomonadati</taxon>
        <taxon>Pseudomonadota</taxon>
        <taxon>Gammaproteobacteria</taxon>
        <taxon>Alteromonadales</taxon>
        <taxon>Colwelliaceae</taxon>
        <taxon>Thalassotalea</taxon>
    </lineage>
</organism>
<dbReference type="PANTHER" id="PTHR47683:SF4">
    <property type="entry name" value="PSEUDOURIDINE SYNTHASE"/>
    <property type="match status" value="1"/>
</dbReference>
<dbReference type="CDD" id="cd02553">
    <property type="entry name" value="PseudoU_synth_RsuA"/>
    <property type="match status" value="1"/>
</dbReference>
<dbReference type="AlphaFoldDB" id="A0A7Y0LBN6"/>
<evidence type="ECO:0000256" key="6">
    <source>
        <dbReference type="PROSITE-ProRule" id="PRU00182"/>
    </source>
</evidence>
<evidence type="ECO:0000256" key="5">
    <source>
        <dbReference type="ARBA" id="ARBA00037590"/>
    </source>
</evidence>
<dbReference type="GO" id="GO:0160136">
    <property type="term" value="F:16S rRNA pseudouridine(516) synthase activity"/>
    <property type="evidence" value="ECO:0007669"/>
    <property type="project" value="UniProtKB-EC"/>
</dbReference>
<comment type="catalytic activity">
    <reaction evidence="4">
        <text>uridine(516) in 16S rRNA = pseudouridine(516) in 16S rRNA</text>
        <dbReference type="Rhea" id="RHEA:38867"/>
        <dbReference type="Rhea" id="RHEA-COMP:10089"/>
        <dbReference type="Rhea" id="RHEA-COMP:10090"/>
        <dbReference type="ChEBI" id="CHEBI:65314"/>
        <dbReference type="ChEBI" id="CHEBI:65315"/>
        <dbReference type="EC" id="5.4.99.19"/>
    </reaction>
</comment>
<dbReference type="InterPro" id="IPR018496">
    <property type="entry name" value="PsdUridine_synth_RsuA/RluB_CS"/>
</dbReference>
<dbReference type="InterPro" id="IPR002942">
    <property type="entry name" value="S4_RNA-bd"/>
</dbReference>
<dbReference type="EC" id="5.4.99.-" evidence="7"/>
<dbReference type="GO" id="GO:0000455">
    <property type="term" value="P:enzyme-directed rRNA pseudouridine synthesis"/>
    <property type="evidence" value="ECO:0007669"/>
    <property type="project" value="UniProtKB-ARBA"/>
</dbReference>
<dbReference type="Gene3D" id="3.30.70.580">
    <property type="entry name" value="Pseudouridine synthase I, catalytic domain, N-terminal subdomain"/>
    <property type="match status" value="1"/>
</dbReference>
<evidence type="ECO:0000256" key="2">
    <source>
        <dbReference type="ARBA" id="ARBA00022884"/>
    </source>
</evidence>
<comment type="caution">
    <text evidence="9">The sequence shown here is derived from an EMBL/GenBank/DDBJ whole genome shotgun (WGS) entry which is preliminary data.</text>
</comment>
<protein>
    <recommendedName>
        <fullName evidence="7">Pseudouridine synthase</fullName>
        <ecNumber evidence="7">5.4.99.-</ecNumber>
    </recommendedName>
</protein>
<dbReference type="SUPFAM" id="SSF55174">
    <property type="entry name" value="Alpha-L RNA-binding motif"/>
    <property type="match status" value="1"/>
</dbReference>
<evidence type="ECO:0000313" key="10">
    <source>
        <dbReference type="Proteomes" id="UP000568664"/>
    </source>
</evidence>
<dbReference type="InterPro" id="IPR020094">
    <property type="entry name" value="TruA/RsuA/RluB/E/F_N"/>
</dbReference>
<reference evidence="9 10" key="1">
    <citation type="submission" date="2020-04" db="EMBL/GenBank/DDBJ databases">
        <title>Thalassotalea sp. M1531, isolated from the surface of marine red alga.</title>
        <authorList>
            <person name="Pang L."/>
            <person name="Lu D.-C."/>
        </authorList>
    </citation>
    <scope>NUCLEOTIDE SEQUENCE [LARGE SCALE GENOMIC DNA]</scope>
    <source>
        <strain evidence="9 10">M1531</strain>
    </source>
</reference>
<dbReference type="InterPro" id="IPR036986">
    <property type="entry name" value="S4_RNA-bd_sf"/>
</dbReference>
<dbReference type="InterPro" id="IPR042092">
    <property type="entry name" value="PsdUridine_s_RsuA/RluB/E/F_cat"/>
</dbReference>
<dbReference type="PROSITE" id="PS01149">
    <property type="entry name" value="PSI_RSU"/>
    <property type="match status" value="1"/>
</dbReference>
<feature type="domain" description="RNA-binding S4" evidence="8">
    <location>
        <begin position="10"/>
        <end position="68"/>
    </location>
</feature>
<keyword evidence="3 7" id="KW-0413">Isomerase</keyword>
<dbReference type="PANTHER" id="PTHR47683">
    <property type="entry name" value="PSEUDOURIDINE SYNTHASE FAMILY PROTEIN-RELATED"/>
    <property type="match status" value="1"/>
</dbReference>
<dbReference type="InterPro" id="IPR006145">
    <property type="entry name" value="PsdUridine_synth_RsuA/RluA"/>
</dbReference>
<accession>A0A7Y0LBN6</accession>
<dbReference type="Gene3D" id="3.30.70.1560">
    <property type="entry name" value="Alpha-L RNA-binding motif"/>
    <property type="match status" value="1"/>
</dbReference>
<dbReference type="GO" id="GO:0003723">
    <property type="term" value="F:RNA binding"/>
    <property type="evidence" value="ECO:0007669"/>
    <property type="project" value="UniProtKB-KW"/>
</dbReference>
<keyword evidence="10" id="KW-1185">Reference proteome</keyword>
<dbReference type="InterPro" id="IPR020103">
    <property type="entry name" value="PsdUridine_synth_cat_dom_sf"/>
</dbReference>
<dbReference type="EMBL" id="JABBXH010000002">
    <property type="protein sequence ID" value="NMP31167.1"/>
    <property type="molecule type" value="Genomic_DNA"/>
</dbReference>
<evidence type="ECO:0000256" key="3">
    <source>
        <dbReference type="ARBA" id="ARBA00023235"/>
    </source>
</evidence>
<evidence type="ECO:0000256" key="1">
    <source>
        <dbReference type="ARBA" id="ARBA00008348"/>
    </source>
</evidence>
<dbReference type="PROSITE" id="PS50889">
    <property type="entry name" value="S4"/>
    <property type="match status" value="1"/>
</dbReference>
<dbReference type="InterPro" id="IPR050343">
    <property type="entry name" value="RsuA_PseudoU_synthase"/>
</dbReference>
<evidence type="ECO:0000313" key="9">
    <source>
        <dbReference type="EMBL" id="NMP31167.1"/>
    </source>
</evidence>
<proteinExistence type="inferred from homology"/>